<dbReference type="GO" id="GO:0009507">
    <property type="term" value="C:chloroplast"/>
    <property type="evidence" value="ECO:0007669"/>
    <property type="project" value="UniProtKB-SubCell"/>
</dbReference>
<evidence type="ECO:0000259" key="13">
    <source>
        <dbReference type="Pfam" id="PF03936"/>
    </source>
</evidence>
<comment type="similarity">
    <text evidence="11">Belongs to the terpene synthase family. Tpsb subfamily.</text>
</comment>
<dbReference type="SFLD" id="SFLDG01019">
    <property type="entry name" value="Terpene_Cyclase_Like_1_C_Termi"/>
    <property type="match status" value="1"/>
</dbReference>
<evidence type="ECO:0000256" key="3">
    <source>
        <dbReference type="ARBA" id="ARBA00004721"/>
    </source>
</evidence>
<evidence type="ECO:0000256" key="4">
    <source>
        <dbReference type="ARBA" id="ARBA00011245"/>
    </source>
</evidence>
<dbReference type="FunFam" id="1.50.10.130:FF:000001">
    <property type="entry name" value="Isoprene synthase, chloroplastic"/>
    <property type="match status" value="1"/>
</dbReference>
<keyword evidence="9" id="KW-0809">Transit peptide</keyword>
<dbReference type="InterPro" id="IPR005630">
    <property type="entry name" value="Terpene_synthase_metal-bd"/>
</dbReference>
<dbReference type="SUPFAM" id="SSF48576">
    <property type="entry name" value="Terpenoid synthases"/>
    <property type="match status" value="1"/>
</dbReference>
<reference evidence="14 15" key="1">
    <citation type="journal article" date="2021" name="Nat. Commun.">
        <title>Incipient diploidization of the medicinal plant Perilla within 10,000 years.</title>
        <authorList>
            <person name="Zhang Y."/>
            <person name="Shen Q."/>
            <person name="Leng L."/>
            <person name="Zhang D."/>
            <person name="Chen S."/>
            <person name="Shi Y."/>
            <person name="Ning Z."/>
            <person name="Chen S."/>
        </authorList>
    </citation>
    <scope>NUCLEOTIDE SEQUENCE [LARGE SCALE GENOMIC DNA]</scope>
    <source>
        <strain evidence="15">cv. PC099</strain>
    </source>
</reference>
<keyword evidence="8" id="KW-0460">Magnesium</keyword>
<evidence type="ECO:0000256" key="6">
    <source>
        <dbReference type="ARBA" id="ARBA00022640"/>
    </source>
</evidence>
<dbReference type="InterPro" id="IPR044814">
    <property type="entry name" value="Terpene_cyclase_plant_C1"/>
</dbReference>
<evidence type="ECO:0000256" key="5">
    <source>
        <dbReference type="ARBA" id="ARBA00022528"/>
    </source>
</evidence>
<dbReference type="GO" id="GO:0010333">
    <property type="term" value="F:terpene synthase activity"/>
    <property type="evidence" value="ECO:0007669"/>
    <property type="project" value="InterPro"/>
</dbReference>
<evidence type="ECO:0000313" key="15">
    <source>
        <dbReference type="Proteomes" id="UP001190926"/>
    </source>
</evidence>
<comment type="caution">
    <text evidence="14">The sequence shown here is derived from an EMBL/GenBank/DDBJ whole genome shotgun (WGS) entry which is preliminary data.</text>
</comment>
<gene>
    <name evidence="14" type="ORF">C2S53_010525</name>
</gene>
<dbReference type="PANTHER" id="PTHR31225:SF93">
    <property type="entry name" value="ALPHA-HUMULENE_(-)-(E)-BETA-CARYOPHYLLENE SYNTHASE"/>
    <property type="match status" value="1"/>
</dbReference>
<dbReference type="Pfam" id="PF01397">
    <property type="entry name" value="Terpene_synth"/>
    <property type="match status" value="1"/>
</dbReference>
<evidence type="ECO:0000313" key="14">
    <source>
        <dbReference type="EMBL" id="KAH6755661.1"/>
    </source>
</evidence>
<name>A0AAD4IN91_PERFH</name>
<dbReference type="Gene3D" id="1.50.10.130">
    <property type="entry name" value="Terpene synthase, N-terminal domain"/>
    <property type="match status" value="1"/>
</dbReference>
<dbReference type="GO" id="GO:0016099">
    <property type="term" value="P:monoterpenoid biosynthetic process"/>
    <property type="evidence" value="ECO:0007669"/>
    <property type="project" value="UniProtKB-ARBA"/>
</dbReference>
<dbReference type="AlphaFoldDB" id="A0AAD4IN91"/>
<keyword evidence="5" id="KW-0150">Chloroplast</keyword>
<comment type="subunit">
    <text evidence="4">Monomer.</text>
</comment>
<keyword evidence="15" id="KW-1185">Reference proteome</keyword>
<protein>
    <submittedName>
        <fullName evidence="14">Uncharacterized protein</fullName>
    </submittedName>
</protein>
<sequence>MAAEIQRPIIANFSPSMWGDQFLKLNSEAQVEEKEKYSKIVEVLKKEVRRMITARETKMVDTMNLIDTVERLGVSYHFQNEIEDKLQQFFDLNTDYSDRAYDLYTVALHFRLFRQHGYRISCDIFGRWKDGNGKFEEGLKSDAKGLLSLYEASYLRTRGETILDDALVFATDSLKSIAPLLEAPLGKQVVHALVQSLHFGIPRIEARNFISIYEECEERNESLLRFAKLDYNLVQMLHKEELREVCRWWKELDLITKLPYARDRVVECFFWSMGGYHEPQYSRARVMLAKSIAMASLVDDTYDAYGTIEELHVFTQAIDSWNIGEIERLPGYMKPLYKALLELYEQFEQELAKEGRSYATCHTIETVKLVRSYNVESKWIIQGYLPHFEEYLKNALNTTGGCYLAMTSWLGMEAAMKEDFEWLSKKPKILVASDIISRLVDDVASYEVEKNRGQVTTGIDCYMNDNGVKKEEAMDKFIEMSINAWKDVNEEMLIRASARSCEVHMRILNFTRMIEVVYKGNQDGYTKPEKVLKPHIIALFVDPVQI</sequence>
<feature type="domain" description="Terpene synthase N-terminal" evidence="12">
    <location>
        <begin position="17"/>
        <end position="193"/>
    </location>
</feature>
<keyword evidence="7" id="KW-0479">Metal-binding</keyword>
<evidence type="ECO:0000256" key="8">
    <source>
        <dbReference type="ARBA" id="ARBA00022842"/>
    </source>
</evidence>
<dbReference type="Proteomes" id="UP001190926">
    <property type="component" value="Unassembled WGS sequence"/>
</dbReference>
<keyword evidence="6" id="KW-0934">Plastid</keyword>
<evidence type="ECO:0000256" key="11">
    <source>
        <dbReference type="ARBA" id="ARBA00033744"/>
    </source>
</evidence>
<comment type="subcellular location">
    <subcellularLocation>
        <location evidence="2">Plastid</location>
        <location evidence="2">Chloroplast</location>
    </subcellularLocation>
</comment>
<evidence type="ECO:0000259" key="12">
    <source>
        <dbReference type="Pfam" id="PF01397"/>
    </source>
</evidence>
<dbReference type="InterPro" id="IPR034741">
    <property type="entry name" value="Terpene_cyclase-like_1_C"/>
</dbReference>
<accession>A0AAD4IN91</accession>
<evidence type="ECO:0000256" key="1">
    <source>
        <dbReference type="ARBA" id="ARBA00001946"/>
    </source>
</evidence>
<proteinExistence type="inferred from homology"/>
<dbReference type="InterPro" id="IPR008930">
    <property type="entry name" value="Terpenoid_cyclase/PrenylTrfase"/>
</dbReference>
<dbReference type="GO" id="GO:0016102">
    <property type="term" value="P:diterpenoid biosynthetic process"/>
    <property type="evidence" value="ECO:0007669"/>
    <property type="project" value="InterPro"/>
</dbReference>
<dbReference type="Pfam" id="PF03936">
    <property type="entry name" value="Terpene_synth_C"/>
    <property type="match status" value="1"/>
</dbReference>
<dbReference type="InterPro" id="IPR036965">
    <property type="entry name" value="Terpene_synth_N_sf"/>
</dbReference>
<evidence type="ECO:0000256" key="7">
    <source>
        <dbReference type="ARBA" id="ARBA00022723"/>
    </source>
</evidence>
<dbReference type="SUPFAM" id="SSF48239">
    <property type="entry name" value="Terpenoid cyclases/Protein prenyltransferases"/>
    <property type="match status" value="1"/>
</dbReference>
<dbReference type="EMBL" id="SDAM02029595">
    <property type="protein sequence ID" value="KAH6755661.1"/>
    <property type="molecule type" value="Genomic_DNA"/>
</dbReference>
<dbReference type="FunFam" id="1.10.600.10:FF:000007">
    <property type="entry name" value="Isoprene synthase, chloroplastic"/>
    <property type="match status" value="1"/>
</dbReference>
<comment type="cofactor">
    <cofactor evidence="1">
        <name>Mg(2+)</name>
        <dbReference type="ChEBI" id="CHEBI:18420"/>
    </cofactor>
</comment>
<dbReference type="InterPro" id="IPR001906">
    <property type="entry name" value="Terpene_synth_N"/>
</dbReference>
<evidence type="ECO:0000256" key="9">
    <source>
        <dbReference type="ARBA" id="ARBA00022946"/>
    </source>
</evidence>
<evidence type="ECO:0000256" key="2">
    <source>
        <dbReference type="ARBA" id="ARBA00004229"/>
    </source>
</evidence>
<dbReference type="Gene3D" id="1.10.600.10">
    <property type="entry name" value="Farnesyl Diphosphate Synthase"/>
    <property type="match status" value="1"/>
</dbReference>
<keyword evidence="10" id="KW-0456">Lyase</keyword>
<dbReference type="InterPro" id="IPR050148">
    <property type="entry name" value="Terpene_synthase-like"/>
</dbReference>
<comment type="pathway">
    <text evidence="3">Secondary metabolite biosynthesis; terpenoid biosynthesis.</text>
</comment>
<organism evidence="14 15">
    <name type="scientific">Perilla frutescens var. hirtella</name>
    <name type="common">Perilla citriodora</name>
    <name type="synonym">Perilla setoyensis</name>
    <dbReference type="NCBI Taxonomy" id="608512"/>
    <lineage>
        <taxon>Eukaryota</taxon>
        <taxon>Viridiplantae</taxon>
        <taxon>Streptophyta</taxon>
        <taxon>Embryophyta</taxon>
        <taxon>Tracheophyta</taxon>
        <taxon>Spermatophyta</taxon>
        <taxon>Magnoliopsida</taxon>
        <taxon>eudicotyledons</taxon>
        <taxon>Gunneridae</taxon>
        <taxon>Pentapetalae</taxon>
        <taxon>asterids</taxon>
        <taxon>lamiids</taxon>
        <taxon>Lamiales</taxon>
        <taxon>Lamiaceae</taxon>
        <taxon>Nepetoideae</taxon>
        <taxon>Elsholtzieae</taxon>
        <taxon>Perilla</taxon>
    </lineage>
</organism>
<dbReference type="SFLD" id="SFLDS00005">
    <property type="entry name" value="Isoprenoid_Synthase_Type_I"/>
    <property type="match status" value="1"/>
</dbReference>
<dbReference type="CDD" id="cd00684">
    <property type="entry name" value="Terpene_cyclase_plant_C1"/>
    <property type="match status" value="1"/>
</dbReference>
<dbReference type="PANTHER" id="PTHR31225">
    <property type="entry name" value="OS04G0344100 PROTEIN-RELATED"/>
    <property type="match status" value="1"/>
</dbReference>
<dbReference type="GO" id="GO:0000287">
    <property type="term" value="F:magnesium ion binding"/>
    <property type="evidence" value="ECO:0007669"/>
    <property type="project" value="InterPro"/>
</dbReference>
<evidence type="ECO:0000256" key="10">
    <source>
        <dbReference type="ARBA" id="ARBA00023239"/>
    </source>
</evidence>
<feature type="domain" description="Terpene synthase metal-binding" evidence="13">
    <location>
        <begin position="250"/>
        <end position="487"/>
    </location>
</feature>
<dbReference type="InterPro" id="IPR008949">
    <property type="entry name" value="Isoprenoid_synthase_dom_sf"/>
</dbReference>